<dbReference type="PROSITE" id="PS50600">
    <property type="entry name" value="ULP_PROTEASE"/>
    <property type="match status" value="1"/>
</dbReference>
<feature type="compositionally biased region" description="Polar residues" evidence="4">
    <location>
        <begin position="632"/>
        <end position="641"/>
    </location>
</feature>
<dbReference type="InterPro" id="IPR003653">
    <property type="entry name" value="Peptidase_C48_C"/>
</dbReference>
<keyword evidence="3" id="KW-0378">Hydrolase</keyword>
<dbReference type="ExpressionAtlas" id="A0A077S643">
    <property type="expression patterns" value="baseline"/>
</dbReference>
<feature type="compositionally biased region" description="Low complexity" evidence="4">
    <location>
        <begin position="383"/>
        <end position="402"/>
    </location>
</feature>
<feature type="compositionally biased region" description="Low complexity" evidence="4">
    <location>
        <begin position="654"/>
        <end position="665"/>
    </location>
</feature>
<keyword evidence="2" id="KW-0645">Protease</keyword>
<dbReference type="GO" id="GO:0006508">
    <property type="term" value="P:proteolysis"/>
    <property type="evidence" value="ECO:0007669"/>
    <property type="project" value="UniProtKB-KW"/>
</dbReference>
<evidence type="ECO:0000313" key="6">
    <source>
        <dbReference type="EMBL" id="CDM85583.1"/>
    </source>
</evidence>
<dbReference type="PANTHER" id="PTHR36479:SF10">
    <property type="entry name" value="UBIQUITIN-LIKE PROTEASE FAMILY PROFILE DOMAIN-CONTAINING PROTEIN"/>
    <property type="match status" value="1"/>
</dbReference>
<proteinExistence type="inferred from homology"/>
<feature type="compositionally biased region" description="Basic and acidic residues" evidence="4">
    <location>
        <begin position="308"/>
        <end position="330"/>
    </location>
</feature>
<dbReference type="EMBL" id="HG670306">
    <property type="protein sequence ID" value="CDM85583.1"/>
    <property type="molecule type" value="Genomic_DNA"/>
</dbReference>
<feature type="compositionally biased region" description="Acidic residues" evidence="4">
    <location>
        <begin position="336"/>
        <end position="350"/>
    </location>
</feature>
<dbReference type="Gene3D" id="3.40.395.10">
    <property type="entry name" value="Adenoviral Proteinase, Chain A"/>
    <property type="match status" value="1"/>
</dbReference>
<name>A0A077S643_WHEAT</name>
<dbReference type="GO" id="GO:0008234">
    <property type="term" value="F:cysteine-type peptidase activity"/>
    <property type="evidence" value="ECO:0007669"/>
    <property type="project" value="InterPro"/>
</dbReference>
<feature type="region of interest" description="Disordered" evidence="4">
    <location>
        <begin position="609"/>
        <end position="641"/>
    </location>
</feature>
<dbReference type="Pfam" id="PF02902">
    <property type="entry name" value="Peptidase_C48"/>
    <property type="match status" value="1"/>
</dbReference>
<dbReference type="InterPro" id="IPR038765">
    <property type="entry name" value="Papain-like_cys_pep_sf"/>
</dbReference>
<protein>
    <recommendedName>
        <fullName evidence="5">Ubiquitin-like protease family profile domain-containing protein</fullName>
    </recommendedName>
</protein>
<feature type="compositionally biased region" description="Acidic residues" evidence="4">
    <location>
        <begin position="272"/>
        <end position="307"/>
    </location>
</feature>
<dbReference type="SUPFAM" id="SSF54001">
    <property type="entry name" value="Cysteine proteinases"/>
    <property type="match status" value="1"/>
</dbReference>
<dbReference type="HOGENOM" id="CLU_006576_0_0_1"/>
<evidence type="ECO:0000256" key="3">
    <source>
        <dbReference type="ARBA" id="ARBA00022801"/>
    </source>
</evidence>
<reference evidence="6" key="1">
    <citation type="journal article" date="2014" name="Science">
        <title>Structural and functional partitioning of bread wheat chromosome 3B.</title>
        <authorList>
            <person name="Choulet F."/>
            <person name="Alberti A."/>
            <person name="Theil S."/>
            <person name="Glover N."/>
            <person name="Barbe V."/>
            <person name="Daron J."/>
            <person name="Pingault L."/>
            <person name="Sourdille P."/>
            <person name="Couloux A."/>
            <person name="Paux E."/>
            <person name="Leroy P."/>
            <person name="Mangenot S."/>
            <person name="Guilhot N."/>
            <person name="Le Gouis J."/>
            <person name="Balfourier F."/>
            <person name="Alaux M."/>
            <person name="Jamilloux V."/>
            <person name="Poulain J."/>
            <person name="Durand C."/>
            <person name="Bellec A."/>
            <person name="Gaspin C."/>
            <person name="Safar J."/>
            <person name="Dolezel J."/>
            <person name="Rogers J."/>
            <person name="Vandepoele K."/>
            <person name="Aury J.M."/>
            <person name="Mayer K."/>
            <person name="Berges H."/>
            <person name="Quesneville H."/>
            <person name="Wincker P."/>
            <person name="Feuillet C."/>
        </authorList>
    </citation>
    <scope>NUCLEOTIDE SEQUENCE</scope>
</reference>
<gene>
    <name evidence="6" type="ORF">TRAES_3BF136100020CFD_c1</name>
</gene>
<evidence type="ECO:0000256" key="1">
    <source>
        <dbReference type="ARBA" id="ARBA00005234"/>
    </source>
</evidence>
<evidence type="ECO:0000256" key="2">
    <source>
        <dbReference type="ARBA" id="ARBA00022670"/>
    </source>
</evidence>
<feature type="domain" description="Ubiquitin-like protease family profile" evidence="5">
    <location>
        <begin position="903"/>
        <end position="1078"/>
    </location>
</feature>
<sequence length="1121" mass="122907">MAGGGARGGGAGQGQRVVGQAFWKSVASPELEAPANRQPGPARSVEQGENVEPAVAGGAIASSAIDADARGEGVEVVAGEVVERPSQAGRIRASLARTWTKMIEDMAGRTDDTFFMTWLAVAFSTFLAPTTALKLSPKCYRLVLDHEMIKNTNICLFVAEHINEAFRNMDQDKKTVCCCLYHLMILYLDALVHDIPVSNCAIRSNAWDSALIAKVIKKDTISPEEYTCTEQTPLFGGILQAKAFVASKLPITYNPQKKAKIAKVVNDLCKAEEEEEEEEEDKQEEDKGEEEEEEEDSEAEEEEEEGQAEERDGDKGATVDGSERGEDKGATVDGSEREEDDDEEDEDGYGDDVGGSNGGSDSSDDDDDDNAPGSGGTGDNTSRRTSTSATPARSNNSLSSRSTLQMLINKTCWKDKDLPKSKKNDEAEYQGSIDMFKLCNLKPALATTFSVPDFSDQDMCEKINFAIDKSMFLSSVAEKNQVDMEEAGKGLDWVHSKEKYKEYLKQLPDLSSGKSKAESMENPHVVQKPKAISMKKNLQLPQTKKKMVSADAEVNMVKEAVLQTDTPTVVSREPTTITGAQHIKGKTPLSTVPPKPPKQQKIVKFARGTKGEQATKGVPSSARLLPTETGKIPTTDTNVPTDVSASSVITVKTTTTAQEGTTATASPKVPTHRDASMPNTKGGDPTTKLPSPRASTQQPSKPASPRADFQQPLTQEEVFNIISRCKPPRPPTTTLLQTKSVNDAPVFVPQGDALVLEPIQRSKSYHGDGVCDAPSFDLGIDGHAPAPGPAAETSEASVIRIDECELDPAAVNEGCAAADADKAIAQELDVGSPENCHTPICAEPEAGMSTSQRSPFIDYNKKKTFSSNEAVNKLYAALLYWVRHHEGANDEATSPEIIRYCAFYISLKELVDSMKPVQWMSKIVIETGILHIMDNLPEGSKKVVMPLRFLMNLQQGIHNVNEINKKFDYKNCLDKKDLVMLPVLECADVTDKEGGRHYWIFNVNLRDGRFEVLDSSRTLDDIELMTTASTIAGAVRQVWRKHYPKFSIEHFQIIDTDVLKQLDNNECGLFALLNATKWNGSQLPNYDPKEVLNIRKKLAYHWVTSTHNTAPWRKLLRYEKD</sequence>
<organism evidence="6">
    <name type="scientific">Triticum aestivum</name>
    <name type="common">Wheat</name>
    <dbReference type="NCBI Taxonomy" id="4565"/>
    <lineage>
        <taxon>Eukaryota</taxon>
        <taxon>Viridiplantae</taxon>
        <taxon>Streptophyta</taxon>
        <taxon>Embryophyta</taxon>
        <taxon>Tracheophyta</taxon>
        <taxon>Spermatophyta</taxon>
        <taxon>Magnoliopsida</taxon>
        <taxon>Liliopsida</taxon>
        <taxon>Poales</taxon>
        <taxon>Poaceae</taxon>
        <taxon>BOP clade</taxon>
        <taxon>Pooideae</taxon>
        <taxon>Triticodae</taxon>
        <taxon>Triticeae</taxon>
        <taxon>Triticinae</taxon>
        <taxon>Triticum</taxon>
    </lineage>
</organism>
<feature type="region of interest" description="Disordered" evidence="4">
    <location>
        <begin position="29"/>
        <end position="49"/>
    </location>
</feature>
<evidence type="ECO:0000256" key="4">
    <source>
        <dbReference type="SAM" id="MobiDB-lite"/>
    </source>
</evidence>
<evidence type="ECO:0000259" key="5">
    <source>
        <dbReference type="PROSITE" id="PS50600"/>
    </source>
</evidence>
<comment type="similarity">
    <text evidence="1">Belongs to the peptidase C48 family.</text>
</comment>
<dbReference type="AlphaFoldDB" id="A0A077S643"/>
<dbReference type="PANTHER" id="PTHR36479">
    <property type="entry name" value="ULP_PROTEASE DOMAIN-CONTAINING PROTEIN"/>
    <property type="match status" value="1"/>
</dbReference>
<accession>A0A077S643</accession>
<feature type="region of interest" description="Disordered" evidence="4">
    <location>
        <begin position="270"/>
        <end position="402"/>
    </location>
</feature>
<feature type="region of interest" description="Disordered" evidence="4">
    <location>
        <begin position="654"/>
        <end position="711"/>
    </location>
</feature>